<protein>
    <recommendedName>
        <fullName evidence="3">Lipoprotein</fullName>
    </recommendedName>
</protein>
<evidence type="ECO:0008006" key="3">
    <source>
        <dbReference type="Google" id="ProtNLM"/>
    </source>
</evidence>
<gene>
    <name evidence="1" type="ORF">GDH07_25355</name>
</gene>
<dbReference type="EMBL" id="WHUV01000005">
    <property type="protein sequence ID" value="MQA56652.1"/>
    <property type="molecule type" value="Genomic_DNA"/>
</dbReference>
<evidence type="ECO:0000313" key="2">
    <source>
        <dbReference type="Proteomes" id="UP000486534"/>
    </source>
</evidence>
<dbReference type="Proteomes" id="UP000486534">
    <property type="component" value="Unassembled WGS sequence"/>
</dbReference>
<proteinExistence type="predicted"/>
<comment type="caution">
    <text evidence="1">The sequence shown here is derived from an EMBL/GenBank/DDBJ whole genome shotgun (WGS) entry which is preliminary data.</text>
</comment>
<sequence>MHYRSFECLPRLVAGGLLLAGLLLGAGCQGTSAPTPEQQAAKQMAGFVSSFERVLNQGVNRYNVDDWVGGLALHALIDRRNAVVGCSAEALPDYPLQRFPDNRRLAPLLESICWNMVFPRAGAQLFASAPGDDLQVVLPVVFPQPKSRPMEEQKIRATVRGYALQEQYLWHRLFAQESLDSIGTARMRARANEQGQVVDCQVELVAIDGREEDFRQDPGLRQRLEARCMTLDPQRMSVFLVLRPTQEQFRVELEYSPWKVDSYRPGQGQDSGAAPLP</sequence>
<accession>A0A7X1PRV4</accession>
<reference evidence="1 2" key="1">
    <citation type="submission" date="2019-10" db="EMBL/GenBank/DDBJ databases">
        <title>Pseudomonas dajingensis sp. nov., isolated from the profound head ulcers of farmed Murray cod (Maccullochella peelii peelii).</title>
        <authorList>
            <person name="Liu Y."/>
        </authorList>
    </citation>
    <scope>NUCLEOTIDE SEQUENCE [LARGE SCALE GENOMIC DNA]</scope>
    <source>
        <strain evidence="1 2">MC042</strain>
    </source>
</reference>
<dbReference type="RefSeq" id="WP_152899267.1">
    <property type="nucleotide sequence ID" value="NZ_WHUV01000005.1"/>
</dbReference>
<organism evidence="1 2">
    <name type="scientific">Pseudomonas piscis</name>
    <dbReference type="NCBI Taxonomy" id="2614538"/>
    <lineage>
        <taxon>Bacteria</taxon>
        <taxon>Pseudomonadati</taxon>
        <taxon>Pseudomonadota</taxon>
        <taxon>Gammaproteobacteria</taxon>
        <taxon>Pseudomonadales</taxon>
        <taxon>Pseudomonadaceae</taxon>
        <taxon>Pseudomonas</taxon>
    </lineage>
</organism>
<dbReference type="AlphaFoldDB" id="A0A7X1PRV4"/>
<evidence type="ECO:0000313" key="1">
    <source>
        <dbReference type="EMBL" id="MQA56652.1"/>
    </source>
</evidence>
<name>A0A7X1PRV4_9PSED</name>
<dbReference type="PROSITE" id="PS51257">
    <property type="entry name" value="PROKAR_LIPOPROTEIN"/>
    <property type="match status" value="1"/>
</dbReference>